<feature type="compositionally biased region" description="Basic and acidic residues" evidence="1">
    <location>
        <begin position="334"/>
        <end position="362"/>
    </location>
</feature>
<feature type="region of interest" description="Disordered" evidence="1">
    <location>
        <begin position="333"/>
        <end position="362"/>
    </location>
</feature>
<sequence>MDWGFIPESLLLDRQHEPFDSMRKLRHFKGYNKRTMPPKRPSLSEGEIIKEGILIKSPPPSYLGRRWRKRLFVLRKCLGDDYTLSYYSQDRMSEEQKGSINISEISKVDKGSDCPREELASTLKLYKCSPGQVLVIRTIKRTYFLVTDQAEEEIDSWHNCLSPILEGSENTFNPDNIRPNSYPSDHPNSGTVMDQETQRQRSRTDPSIPIFSFQPNDLSRTFYAPPSPLQQAELSLRTLGLSDPPRRLSLDVNGDPVCFCSCSKHLHCGKEPMPPPDYDSDLGSDDGSIYDTPRRIQQRYSGHSDSSDPQEISEIDPESDDVYEQMCSIVTRNTKNEEKPQDEAPPPEHKTGQATRTESRELSQMDLLRMKYEWVGTDGLQKKEVTVPTEHLQKYLDVEELGESLYIRRWNGPKETGCLFRHGDHIDIVNEFRVKSRDVFLQMLNNSVQSTVKLVIISNPRAPLFHANNCQCGAS</sequence>
<gene>
    <name evidence="4" type="primary">LOC108697144</name>
</gene>
<dbReference type="PANTHER" id="PTHR47014">
    <property type="entry name" value="PLECKSTRIN HOMOLOGY DOMAIN-CONTAINING FAMILY S MEMBER 1"/>
    <property type="match status" value="1"/>
</dbReference>
<evidence type="ECO:0000313" key="4">
    <source>
        <dbReference type="RefSeq" id="XP_041426739.1"/>
    </source>
</evidence>
<dbReference type="Gene3D" id="2.30.29.30">
    <property type="entry name" value="Pleckstrin-homology domain (PH domain)/Phosphotyrosine-binding domain (PTB)"/>
    <property type="match status" value="1"/>
</dbReference>
<evidence type="ECO:0000259" key="2">
    <source>
        <dbReference type="PROSITE" id="PS50003"/>
    </source>
</evidence>
<feature type="region of interest" description="Disordered" evidence="1">
    <location>
        <begin position="269"/>
        <end position="321"/>
    </location>
</feature>
<dbReference type="SMART" id="SM00233">
    <property type="entry name" value="PH"/>
    <property type="match status" value="1"/>
</dbReference>
<feature type="domain" description="PH" evidence="2">
    <location>
        <begin position="47"/>
        <end position="166"/>
    </location>
</feature>
<dbReference type="InterPro" id="IPR001849">
    <property type="entry name" value="PH_domain"/>
</dbReference>
<evidence type="ECO:0000313" key="3">
    <source>
        <dbReference type="Proteomes" id="UP000186698"/>
    </source>
</evidence>
<dbReference type="InterPro" id="IPR042986">
    <property type="entry name" value="PLEKHS1"/>
</dbReference>
<feature type="compositionally biased region" description="Polar residues" evidence="1">
    <location>
        <begin position="298"/>
        <end position="310"/>
    </location>
</feature>
<protein>
    <submittedName>
        <fullName evidence="4">Pleckstrin homology domain-containing family S member 1 isoform X1</fullName>
    </submittedName>
</protein>
<accession>A0A8J1LCP7</accession>
<dbReference type="Proteomes" id="UP000186698">
    <property type="component" value="Chromosome 7S"/>
</dbReference>
<dbReference type="OrthoDB" id="9900190at2759"/>
<dbReference type="InterPro" id="IPR011993">
    <property type="entry name" value="PH-like_dom_sf"/>
</dbReference>
<keyword evidence="3" id="KW-1185">Reference proteome</keyword>
<organism evidence="3 4">
    <name type="scientific">Xenopus laevis</name>
    <name type="common">African clawed frog</name>
    <dbReference type="NCBI Taxonomy" id="8355"/>
    <lineage>
        <taxon>Eukaryota</taxon>
        <taxon>Metazoa</taxon>
        <taxon>Chordata</taxon>
        <taxon>Craniata</taxon>
        <taxon>Vertebrata</taxon>
        <taxon>Euteleostomi</taxon>
        <taxon>Amphibia</taxon>
        <taxon>Batrachia</taxon>
        <taxon>Anura</taxon>
        <taxon>Pipoidea</taxon>
        <taxon>Pipidae</taxon>
        <taxon>Xenopodinae</taxon>
        <taxon>Xenopus</taxon>
        <taxon>Xenopus</taxon>
    </lineage>
</organism>
<dbReference type="Pfam" id="PF00169">
    <property type="entry name" value="PH"/>
    <property type="match status" value="1"/>
</dbReference>
<dbReference type="KEGG" id="xla:108697144"/>
<dbReference type="RefSeq" id="XP_041426739.1">
    <property type="nucleotide sequence ID" value="XM_041570805.1"/>
</dbReference>
<dbReference type="GeneID" id="108697144"/>
<feature type="compositionally biased region" description="Acidic residues" evidence="1">
    <location>
        <begin position="311"/>
        <end position="321"/>
    </location>
</feature>
<feature type="region of interest" description="Disordered" evidence="1">
    <location>
        <begin position="169"/>
        <end position="210"/>
    </location>
</feature>
<proteinExistence type="predicted"/>
<name>A0A8J1LCP7_XENLA</name>
<reference evidence="4" key="1">
    <citation type="submission" date="2025-08" db="UniProtKB">
        <authorList>
            <consortium name="RefSeq"/>
        </authorList>
    </citation>
    <scope>IDENTIFICATION</scope>
    <source>
        <strain evidence="4">J_2021</strain>
        <tissue evidence="4">Erythrocytes</tissue>
    </source>
</reference>
<dbReference type="AlphaFoldDB" id="A0A8J1LCP7"/>
<feature type="compositionally biased region" description="Polar residues" evidence="1">
    <location>
        <begin position="169"/>
        <end position="195"/>
    </location>
</feature>
<dbReference type="SUPFAM" id="SSF50729">
    <property type="entry name" value="PH domain-like"/>
    <property type="match status" value="1"/>
</dbReference>
<dbReference type="PROSITE" id="PS50003">
    <property type="entry name" value="PH_DOMAIN"/>
    <property type="match status" value="1"/>
</dbReference>
<dbReference type="PANTHER" id="PTHR47014:SF1">
    <property type="entry name" value="PLECKSTRIN HOMOLOGY DOMAIN-CONTAINING FAMILY S MEMBER 1"/>
    <property type="match status" value="1"/>
</dbReference>
<evidence type="ECO:0000256" key="1">
    <source>
        <dbReference type="SAM" id="MobiDB-lite"/>
    </source>
</evidence>